<accession>A0A7V3V059</accession>
<dbReference type="InterPro" id="IPR015943">
    <property type="entry name" value="WD40/YVTN_repeat-like_dom_sf"/>
</dbReference>
<protein>
    <recommendedName>
        <fullName evidence="2">Exo-alpha-sialidase</fullName>
    </recommendedName>
</protein>
<evidence type="ECO:0008006" key="2">
    <source>
        <dbReference type="Google" id="ProtNLM"/>
    </source>
</evidence>
<organism evidence="1">
    <name type="scientific">candidate division WOR-3 bacterium</name>
    <dbReference type="NCBI Taxonomy" id="2052148"/>
    <lineage>
        <taxon>Bacteria</taxon>
        <taxon>Bacteria division WOR-3</taxon>
    </lineage>
</organism>
<name>A0A7V3V059_UNCW3</name>
<reference evidence="1" key="1">
    <citation type="journal article" date="2020" name="mSystems">
        <title>Genome- and Community-Level Interaction Insights into Carbon Utilization and Element Cycling Functions of Hydrothermarchaeota in Hydrothermal Sediment.</title>
        <authorList>
            <person name="Zhou Z."/>
            <person name="Liu Y."/>
            <person name="Xu W."/>
            <person name="Pan J."/>
            <person name="Luo Z.H."/>
            <person name="Li M."/>
        </authorList>
    </citation>
    <scope>NUCLEOTIDE SEQUENCE [LARGE SCALE GENOMIC DNA]</scope>
    <source>
        <strain evidence="1">SpSt-914</strain>
    </source>
</reference>
<dbReference type="EMBL" id="DTMZ01000106">
    <property type="protein sequence ID" value="HGD13367.1"/>
    <property type="molecule type" value="Genomic_DNA"/>
</dbReference>
<dbReference type="AlphaFoldDB" id="A0A7V3V059"/>
<gene>
    <name evidence="1" type="ORF">ENX16_04735</name>
</gene>
<proteinExistence type="predicted"/>
<dbReference type="Gene3D" id="2.130.10.10">
    <property type="entry name" value="YVTN repeat-like/Quinoprotein amine dehydrogenase"/>
    <property type="match status" value="1"/>
</dbReference>
<comment type="caution">
    <text evidence="1">The sequence shown here is derived from an EMBL/GenBank/DDBJ whole genome shotgun (WGS) entry which is preliminary data.</text>
</comment>
<dbReference type="InterPro" id="IPR036278">
    <property type="entry name" value="Sialidase_sf"/>
</dbReference>
<dbReference type="SUPFAM" id="SSF50939">
    <property type="entry name" value="Sialidases"/>
    <property type="match status" value="1"/>
</dbReference>
<evidence type="ECO:0000313" key="1">
    <source>
        <dbReference type="EMBL" id="HGD13367.1"/>
    </source>
</evidence>
<sequence length="460" mass="51478">MPFSCLLGLIIGLALSGPGLNSSDQHRTRLTAGNRLSSTLKFNSTDILIDTVSVRAFAGAVDRTGTIYAVLATPEPLVKVYRSIDTGLNWENLLNIPIRSPARQIELLTPDNDSGYIYIFILDSTSAGDLYLLRLTTKTGIWQMLPVALGPDTIDRFTVTADRSPRYYLYCLYVNQHQTGANGKFTRSLDCGLTWEPAQDFYNCLDPCLFFGSGSVLHCVWRFGLNGREIHYARNRHFGLPGRWDRLQVLSNTAEKCFDPQVAQADTSPPWRAPVWVAWTIAHRDTELLDIAICYSTDGGNSFTQPATFGEPFIDEWWPGLTTSSWSAYLVYNAGARGVNDPTVVYYQYSRFYAPGLWSSPIKINDPRVNATVYAARPRILPNGALFSYYGNQFARGLFFRRLTPAPNNNLITAVPKSTGSTPAILDITGRKISLNRTRLRPGVYFVLTENRIQKQLILK</sequence>